<reference evidence="1 2" key="1">
    <citation type="submission" date="2021-06" db="EMBL/GenBank/DDBJ databases">
        <title>Caerostris extrusa draft genome.</title>
        <authorList>
            <person name="Kono N."/>
            <person name="Arakawa K."/>
        </authorList>
    </citation>
    <scope>NUCLEOTIDE SEQUENCE [LARGE SCALE GENOMIC DNA]</scope>
</reference>
<protein>
    <submittedName>
        <fullName evidence="1">Uncharacterized protein</fullName>
    </submittedName>
</protein>
<dbReference type="AlphaFoldDB" id="A0AAV4T2S2"/>
<evidence type="ECO:0000313" key="1">
    <source>
        <dbReference type="EMBL" id="GIY38133.1"/>
    </source>
</evidence>
<sequence>MADSFENLNYAIPNREFQALTSDLGFRTRINISEMLDEKTLSGTRITIGCKEPDTGDLNSRDYLSIELQYQRLMFRFVYHGIT</sequence>
<dbReference type="EMBL" id="BPLR01010263">
    <property type="protein sequence ID" value="GIY38133.1"/>
    <property type="molecule type" value="Genomic_DNA"/>
</dbReference>
<evidence type="ECO:0000313" key="2">
    <source>
        <dbReference type="Proteomes" id="UP001054945"/>
    </source>
</evidence>
<name>A0AAV4T2S2_CAEEX</name>
<keyword evidence="2" id="KW-1185">Reference proteome</keyword>
<dbReference type="Proteomes" id="UP001054945">
    <property type="component" value="Unassembled WGS sequence"/>
</dbReference>
<gene>
    <name evidence="1" type="ORF">CEXT_633421</name>
</gene>
<comment type="caution">
    <text evidence="1">The sequence shown here is derived from an EMBL/GenBank/DDBJ whole genome shotgun (WGS) entry which is preliminary data.</text>
</comment>
<organism evidence="1 2">
    <name type="scientific">Caerostris extrusa</name>
    <name type="common">Bark spider</name>
    <name type="synonym">Caerostris bankana</name>
    <dbReference type="NCBI Taxonomy" id="172846"/>
    <lineage>
        <taxon>Eukaryota</taxon>
        <taxon>Metazoa</taxon>
        <taxon>Ecdysozoa</taxon>
        <taxon>Arthropoda</taxon>
        <taxon>Chelicerata</taxon>
        <taxon>Arachnida</taxon>
        <taxon>Araneae</taxon>
        <taxon>Araneomorphae</taxon>
        <taxon>Entelegynae</taxon>
        <taxon>Araneoidea</taxon>
        <taxon>Araneidae</taxon>
        <taxon>Caerostris</taxon>
    </lineage>
</organism>
<proteinExistence type="predicted"/>
<accession>A0AAV4T2S2</accession>